<dbReference type="Pfam" id="PF07727">
    <property type="entry name" value="RVT_2"/>
    <property type="match status" value="1"/>
</dbReference>
<keyword evidence="3" id="KW-1185">Reference proteome</keyword>
<accession>A0ABQ4ZQ58</accession>
<comment type="caution">
    <text evidence="2">The sequence shown here is derived from an EMBL/GenBank/DDBJ whole genome shotgun (WGS) entry which is preliminary data.</text>
</comment>
<evidence type="ECO:0000313" key="2">
    <source>
        <dbReference type="EMBL" id="GJS92398.1"/>
    </source>
</evidence>
<evidence type="ECO:0000259" key="1">
    <source>
        <dbReference type="Pfam" id="PF07727"/>
    </source>
</evidence>
<dbReference type="Proteomes" id="UP001151760">
    <property type="component" value="Unassembled WGS sequence"/>
</dbReference>
<dbReference type="InterPro" id="IPR043502">
    <property type="entry name" value="DNA/RNA_pol_sf"/>
</dbReference>
<name>A0ABQ4ZQ58_9ASTR</name>
<sequence>MGAGETSKGEMCDKLPKEKRVISCKWLFKVKDGIPGVESKRYKARFRAGTITDVKTTFLHGHLEEEIYVEQPEGFKVPGKEDHVCRLKKSLYGLKQSPRQWYKRFDSFMIGHGYDRCSYDECVYLRKFPDGSFLYLVLYVDDMLIAAPNKDQIRELKDQLSNEFDMKDLGAAKRILGMEIRRDQKMGKLNSLTV</sequence>
<evidence type="ECO:0000313" key="3">
    <source>
        <dbReference type="Proteomes" id="UP001151760"/>
    </source>
</evidence>
<feature type="domain" description="Reverse transcriptase Ty1/copia-type" evidence="1">
    <location>
        <begin position="53"/>
        <end position="189"/>
    </location>
</feature>
<dbReference type="EMBL" id="BQNB010011579">
    <property type="protein sequence ID" value="GJS92398.1"/>
    <property type="molecule type" value="Genomic_DNA"/>
</dbReference>
<reference evidence="2" key="1">
    <citation type="journal article" date="2022" name="Int. J. Mol. Sci.">
        <title>Draft Genome of Tanacetum Coccineum: Genomic Comparison of Closely Related Tanacetum-Family Plants.</title>
        <authorList>
            <person name="Yamashiro T."/>
            <person name="Shiraishi A."/>
            <person name="Nakayama K."/>
            <person name="Satake H."/>
        </authorList>
    </citation>
    <scope>NUCLEOTIDE SEQUENCE</scope>
</reference>
<dbReference type="SUPFAM" id="SSF56672">
    <property type="entry name" value="DNA/RNA polymerases"/>
    <property type="match status" value="1"/>
</dbReference>
<dbReference type="InterPro" id="IPR013103">
    <property type="entry name" value="RVT_2"/>
</dbReference>
<reference evidence="2" key="2">
    <citation type="submission" date="2022-01" db="EMBL/GenBank/DDBJ databases">
        <authorList>
            <person name="Yamashiro T."/>
            <person name="Shiraishi A."/>
            <person name="Satake H."/>
            <person name="Nakayama K."/>
        </authorList>
    </citation>
    <scope>NUCLEOTIDE SEQUENCE</scope>
</reference>
<protein>
    <submittedName>
        <fullName evidence="2">Retrovirus-related pol polyprotein from transposon TNT 1-94</fullName>
    </submittedName>
</protein>
<gene>
    <name evidence="2" type="ORF">Tco_0799366</name>
</gene>
<organism evidence="2 3">
    <name type="scientific">Tanacetum coccineum</name>
    <dbReference type="NCBI Taxonomy" id="301880"/>
    <lineage>
        <taxon>Eukaryota</taxon>
        <taxon>Viridiplantae</taxon>
        <taxon>Streptophyta</taxon>
        <taxon>Embryophyta</taxon>
        <taxon>Tracheophyta</taxon>
        <taxon>Spermatophyta</taxon>
        <taxon>Magnoliopsida</taxon>
        <taxon>eudicotyledons</taxon>
        <taxon>Gunneridae</taxon>
        <taxon>Pentapetalae</taxon>
        <taxon>asterids</taxon>
        <taxon>campanulids</taxon>
        <taxon>Asterales</taxon>
        <taxon>Asteraceae</taxon>
        <taxon>Asteroideae</taxon>
        <taxon>Anthemideae</taxon>
        <taxon>Anthemidinae</taxon>
        <taxon>Tanacetum</taxon>
    </lineage>
</organism>
<proteinExistence type="predicted"/>